<gene>
    <name evidence="1" type="ORF">BO72DRAFT_443733</name>
</gene>
<reference evidence="1 2" key="1">
    <citation type="submission" date="2018-02" db="EMBL/GenBank/DDBJ databases">
        <title>The genomes of Aspergillus section Nigri reveals drivers in fungal speciation.</title>
        <authorList>
            <consortium name="DOE Joint Genome Institute"/>
            <person name="Vesth T.C."/>
            <person name="Nybo J."/>
            <person name="Theobald S."/>
            <person name="Brandl J."/>
            <person name="Frisvad J.C."/>
            <person name="Nielsen K.F."/>
            <person name="Lyhne E.K."/>
            <person name="Kogle M.E."/>
            <person name="Kuo A."/>
            <person name="Riley R."/>
            <person name="Clum A."/>
            <person name="Nolan M."/>
            <person name="Lipzen A."/>
            <person name="Salamov A."/>
            <person name="Henrissat B."/>
            <person name="Wiebenga A."/>
            <person name="De vries R.P."/>
            <person name="Grigoriev I.V."/>
            <person name="Mortensen U.H."/>
            <person name="Andersen M.R."/>
            <person name="Baker S.E."/>
        </authorList>
    </citation>
    <scope>NUCLEOTIDE SEQUENCE [LARGE SCALE GENOMIC DNA]</scope>
    <source>
        <strain evidence="1 2">CBS 313.89</strain>
    </source>
</reference>
<proteinExistence type="predicted"/>
<sequence length="56" mass="6375">MANKSKHLSITCSELMFLPASMTAPIGSQFSCRTGIKGYRQCRRQRNVESMFGMWT</sequence>
<evidence type="ECO:0000313" key="2">
    <source>
        <dbReference type="Proteomes" id="UP000249789"/>
    </source>
</evidence>
<dbReference type="EMBL" id="KZ824622">
    <property type="protein sequence ID" value="RAK82293.1"/>
    <property type="molecule type" value="Genomic_DNA"/>
</dbReference>
<dbReference type="VEuPathDB" id="FungiDB:BO72DRAFT_443733"/>
<protein>
    <submittedName>
        <fullName evidence="1">Uncharacterized protein</fullName>
    </submittedName>
</protein>
<organism evidence="1 2">
    <name type="scientific">Aspergillus fijiensis CBS 313.89</name>
    <dbReference type="NCBI Taxonomy" id="1448319"/>
    <lineage>
        <taxon>Eukaryota</taxon>
        <taxon>Fungi</taxon>
        <taxon>Dikarya</taxon>
        <taxon>Ascomycota</taxon>
        <taxon>Pezizomycotina</taxon>
        <taxon>Eurotiomycetes</taxon>
        <taxon>Eurotiomycetidae</taxon>
        <taxon>Eurotiales</taxon>
        <taxon>Aspergillaceae</taxon>
        <taxon>Aspergillus</taxon>
    </lineage>
</organism>
<dbReference type="Proteomes" id="UP000249789">
    <property type="component" value="Unassembled WGS sequence"/>
</dbReference>
<dbReference type="AlphaFoldDB" id="A0A8G1W412"/>
<evidence type="ECO:0000313" key="1">
    <source>
        <dbReference type="EMBL" id="RAK82293.1"/>
    </source>
</evidence>
<accession>A0A8G1W412</accession>
<dbReference type="RefSeq" id="XP_040806303.1">
    <property type="nucleotide sequence ID" value="XM_040943645.1"/>
</dbReference>
<keyword evidence="2" id="KW-1185">Reference proteome</keyword>
<name>A0A8G1W412_9EURO</name>
<dbReference type="GeneID" id="63860978"/>